<dbReference type="Proteomes" id="UP000826656">
    <property type="component" value="Unassembled WGS sequence"/>
</dbReference>
<sequence length="105" mass="12997">MTDDEMMEEEKEMKVSGIREKMKEFDFMAYFYQTFNRTESPRWRNPNYSDQLNHFCYRVHVKSCPEYSSYRKYSTPSFYLCGAIPKRMIHLYIYDFPFYLNEKLL</sequence>
<proteinExistence type="predicted"/>
<gene>
    <name evidence="1" type="ORF">KY290_017356</name>
</gene>
<evidence type="ECO:0000313" key="2">
    <source>
        <dbReference type="Proteomes" id="UP000826656"/>
    </source>
</evidence>
<dbReference type="EMBL" id="JAIVGD010000013">
    <property type="protein sequence ID" value="KAH0761283.1"/>
    <property type="molecule type" value="Genomic_DNA"/>
</dbReference>
<protein>
    <submittedName>
        <fullName evidence="1">Uncharacterized protein</fullName>
    </submittedName>
</protein>
<accession>A0ABQ7VB13</accession>
<comment type="caution">
    <text evidence="1">The sequence shown here is derived from an EMBL/GenBank/DDBJ whole genome shotgun (WGS) entry which is preliminary data.</text>
</comment>
<keyword evidence="2" id="KW-1185">Reference proteome</keyword>
<organism evidence="1 2">
    <name type="scientific">Solanum tuberosum</name>
    <name type="common">Potato</name>
    <dbReference type="NCBI Taxonomy" id="4113"/>
    <lineage>
        <taxon>Eukaryota</taxon>
        <taxon>Viridiplantae</taxon>
        <taxon>Streptophyta</taxon>
        <taxon>Embryophyta</taxon>
        <taxon>Tracheophyta</taxon>
        <taxon>Spermatophyta</taxon>
        <taxon>Magnoliopsida</taxon>
        <taxon>eudicotyledons</taxon>
        <taxon>Gunneridae</taxon>
        <taxon>Pentapetalae</taxon>
        <taxon>asterids</taxon>
        <taxon>lamiids</taxon>
        <taxon>Solanales</taxon>
        <taxon>Solanaceae</taxon>
        <taxon>Solanoideae</taxon>
        <taxon>Solaneae</taxon>
        <taxon>Solanum</taxon>
    </lineage>
</organism>
<name>A0ABQ7VB13_SOLTU</name>
<reference evidence="1 2" key="1">
    <citation type="journal article" date="2021" name="bioRxiv">
        <title>Chromosome-scale and haplotype-resolved genome assembly of a tetraploid potato cultivar.</title>
        <authorList>
            <person name="Sun H."/>
            <person name="Jiao W.-B."/>
            <person name="Krause K."/>
            <person name="Campoy J.A."/>
            <person name="Goel M."/>
            <person name="Folz-Donahue K."/>
            <person name="Kukat C."/>
            <person name="Huettel B."/>
            <person name="Schneeberger K."/>
        </authorList>
    </citation>
    <scope>NUCLEOTIDE SEQUENCE [LARGE SCALE GENOMIC DNA]</scope>
    <source>
        <strain evidence="1">SolTubOtavaFocal</strain>
        <tissue evidence="1">Leaves</tissue>
    </source>
</reference>
<evidence type="ECO:0000313" key="1">
    <source>
        <dbReference type="EMBL" id="KAH0761283.1"/>
    </source>
</evidence>